<dbReference type="InterPro" id="IPR029063">
    <property type="entry name" value="SAM-dependent_MTases_sf"/>
</dbReference>
<accession>A0AA86N112</accession>
<name>A0AA86N112_9BACT</name>
<dbReference type="KEGG" id="nti:DNFV4_03213"/>
<reference evidence="2" key="1">
    <citation type="submission" date="2022-10" db="EMBL/GenBank/DDBJ databases">
        <authorList>
            <person name="Koch H."/>
        </authorList>
    </citation>
    <scope>NUCLEOTIDE SEQUENCE</scope>
    <source>
        <strain evidence="2">DNF</strain>
    </source>
</reference>
<dbReference type="RefSeq" id="WP_289269495.1">
    <property type="nucleotide sequence ID" value="NZ_OX365700.1"/>
</dbReference>
<dbReference type="PANTHER" id="PTHR43861">
    <property type="entry name" value="TRANS-ACONITATE 2-METHYLTRANSFERASE-RELATED"/>
    <property type="match status" value="1"/>
</dbReference>
<dbReference type="SUPFAM" id="SSF53335">
    <property type="entry name" value="S-adenosyl-L-methionine-dependent methyltransferases"/>
    <property type="match status" value="1"/>
</dbReference>
<organism evidence="2 3">
    <name type="scientific">Nitrospira tepida</name>
    <dbReference type="NCBI Taxonomy" id="2973512"/>
    <lineage>
        <taxon>Bacteria</taxon>
        <taxon>Pseudomonadati</taxon>
        <taxon>Nitrospirota</taxon>
        <taxon>Nitrospiria</taxon>
        <taxon>Nitrospirales</taxon>
        <taxon>Nitrospiraceae</taxon>
        <taxon>Nitrospira</taxon>
    </lineage>
</organism>
<evidence type="ECO:0000313" key="3">
    <source>
        <dbReference type="Proteomes" id="UP001179121"/>
    </source>
</evidence>
<keyword evidence="3" id="KW-1185">Reference proteome</keyword>
<feature type="domain" description="Methyltransferase type 11" evidence="1">
    <location>
        <begin position="51"/>
        <end position="145"/>
    </location>
</feature>
<dbReference type="Gene3D" id="3.40.50.150">
    <property type="entry name" value="Vaccinia Virus protein VP39"/>
    <property type="match status" value="1"/>
</dbReference>
<sequence length="235" mass="25952">MKRNIGSFEWLAPADAYDQWAGEYDDADPSTLLDEPFLLAMVKIFPGCRLLDLGCGTGRYVRILNRPGISIVGVDLSQGMLARARRTCLSKSTVAWVQASFTKLPFIGGTFDRVISGLVLDHVENLHSYFHQIATMLRPGGRLILSTVHPDMQRLTGSNVRFTVQGRHYQTEGTVHEVYSIANAVRQVGLTVESLLEPSVDQNMVAHRPVWKTRLGCPALVLLAAQKGEVSNCSQ</sequence>
<evidence type="ECO:0000313" key="2">
    <source>
        <dbReference type="EMBL" id="CAI4032783.1"/>
    </source>
</evidence>
<dbReference type="AlphaFoldDB" id="A0AA86N112"/>
<gene>
    <name evidence="2" type="ORF">DNFV4_03213</name>
</gene>
<dbReference type="InterPro" id="IPR013216">
    <property type="entry name" value="Methyltransf_11"/>
</dbReference>
<evidence type="ECO:0000259" key="1">
    <source>
        <dbReference type="Pfam" id="PF08241"/>
    </source>
</evidence>
<dbReference type="EMBL" id="OX365700">
    <property type="protein sequence ID" value="CAI4032783.1"/>
    <property type="molecule type" value="Genomic_DNA"/>
</dbReference>
<dbReference type="Proteomes" id="UP001179121">
    <property type="component" value="Chromosome"/>
</dbReference>
<dbReference type="PANTHER" id="PTHR43861:SF1">
    <property type="entry name" value="TRANS-ACONITATE 2-METHYLTRANSFERASE"/>
    <property type="match status" value="1"/>
</dbReference>
<proteinExistence type="predicted"/>
<dbReference type="Pfam" id="PF08241">
    <property type="entry name" value="Methyltransf_11"/>
    <property type="match status" value="1"/>
</dbReference>
<dbReference type="CDD" id="cd02440">
    <property type="entry name" value="AdoMet_MTases"/>
    <property type="match status" value="1"/>
</dbReference>
<dbReference type="GO" id="GO:0008757">
    <property type="term" value="F:S-adenosylmethionine-dependent methyltransferase activity"/>
    <property type="evidence" value="ECO:0007669"/>
    <property type="project" value="InterPro"/>
</dbReference>
<protein>
    <submittedName>
        <fullName evidence="2">Methyltransf_11 domain-containing protein</fullName>
    </submittedName>
</protein>